<dbReference type="Pfam" id="PF10067">
    <property type="entry name" value="DUF2306"/>
    <property type="match status" value="1"/>
</dbReference>
<keyword evidence="1" id="KW-0812">Transmembrane</keyword>
<protein>
    <submittedName>
        <fullName evidence="2">DUF2306 domain-containing protein</fullName>
    </submittedName>
</protein>
<accession>A0A939PGF6</accession>
<dbReference type="AlphaFoldDB" id="A0A939PGF6"/>
<sequence>MPLAGYCLYFSGYAWYHYIRFDPDYVSASIRDTRYHFLLFALHVNLGGVAVATAWMQVWQWLRNNHPKVHRITGRFYFFLGVFPAGLLAIPNAMLSFSRVAGFALFVLALLWLGSGVAGLRATLQHRYEDHHRWMVRNIAMTTAIVSMRVINEPIEWFMRTFMPDSPPLSPLEVYGAAAWTAIITHLLVAEWFVLRPRHHRRSGGRPPQRPAHATANA</sequence>
<reference evidence="2" key="1">
    <citation type="submission" date="2021-03" db="EMBL/GenBank/DDBJ databases">
        <authorList>
            <person name="Kanchanasin P."/>
            <person name="Saeng-In P."/>
            <person name="Phongsopitanun W."/>
            <person name="Yuki M."/>
            <person name="Kudo T."/>
            <person name="Ohkuma M."/>
            <person name="Tanasupawat S."/>
        </authorList>
    </citation>
    <scope>NUCLEOTIDE SEQUENCE</scope>
    <source>
        <strain evidence="2">GKU 128</strain>
    </source>
</reference>
<name>A0A939PGF6_9ACTN</name>
<gene>
    <name evidence="2" type="ORF">J4573_16700</name>
</gene>
<evidence type="ECO:0000256" key="1">
    <source>
        <dbReference type="SAM" id="Phobius"/>
    </source>
</evidence>
<proteinExistence type="predicted"/>
<comment type="caution">
    <text evidence="2">The sequence shown here is derived from an EMBL/GenBank/DDBJ whole genome shotgun (WGS) entry which is preliminary data.</text>
</comment>
<keyword evidence="1" id="KW-0472">Membrane</keyword>
<dbReference type="InterPro" id="IPR018750">
    <property type="entry name" value="DUF2306_membrane"/>
</dbReference>
<feature type="transmembrane region" description="Helical" evidence="1">
    <location>
        <begin position="35"/>
        <end position="55"/>
    </location>
</feature>
<evidence type="ECO:0000313" key="2">
    <source>
        <dbReference type="EMBL" id="MBO2448744.1"/>
    </source>
</evidence>
<feature type="transmembrane region" description="Helical" evidence="1">
    <location>
        <begin position="172"/>
        <end position="195"/>
    </location>
</feature>
<dbReference type="RefSeq" id="WP_208256405.1">
    <property type="nucleotide sequence ID" value="NZ_JAGEOJ010000006.1"/>
</dbReference>
<feature type="transmembrane region" description="Helical" evidence="1">
    <location>
        <begin position="100"/>
        <end position="122"/>
    </location>
</feature>
<feature type="transmembrane region" description="Helical" evidence="1">
    <location>
        <begin position="76"/>
        <end position="94"/>
    </location>
</feature>
<evidence type="ECO:0000313" key="3">
    <source>
        <dbReference type="Proteomes" id="UP000669179"/>
    </source>
</evidence>
<dbReference type="Proteomes" id="UP000669179">
    <property type="component" value="Unassembled WGS sequence"/>
</dbReference>
<dbReference type="EMBL" id="JAGEOJ010000006">
    <property type="protein sequence ID" value="MBO2448744.1"/>
    <property type="molecule type" value="Genomic_DNA"/>
</dbReference>
<keyword evidence="3" id="KW-1185">Reference proteome</keyword>
<keyword evidence="1" id="KW-1133">Transmembrane helix</keyword>
<feature type="transmembrane region" description="Helical" evidence="1">
    <location>
        <begin position="134"/>
        <end position="152"/>
    </location>
</feature>
<organism evidence="2 3">
    <name type="scientific">Actinomadura barringtoniae</name>
    <dbReference type="NCBI Taxonomy" id="1427535"/>
    <lineage>
        <taxon>Bacteria</taxon>
        <taxon>Bacillati</taxon>
        <taxon>Actinomycetota</taxon>
        <taxon>Actinomycetes</taxon>
        <taxon>Streptosporangiales</taxon>
        <taxon>Thermomonosporaceae</taxon>
        <taxon>Actinomadura</taxon>
    </lineage>
</organism>